<organism evidence="1 2">
    <name type="scientific">Trichonephila inaurata madagascariensis</name>
    <dbReference type="NCBI Taxonomy" id="2747483"/>
    <lineage>
        <taxon>Eukaryota</taxon>
        <taxon>Metazoa</taxon>
        <taxon>Ecdysozoa</taxon>
        <taxon>Arthropoda</taxon>
        <taxon>Chelicerata</taxon>
        <taxon>Arachnida</taxon>
        <taxon>Araneae</taxon>
        <taxon>Araneomorphae</taxon>
        <taxon>Entelegynae</taxon>
        <taxon>Araneoidea</taxon>
        <taxon>Nephilidae</taxon>
        <taxon>Trichonephila</taxon>
        <taxon>Trichonephila inaurata</taxon>
    </lineage>
</organism>
<dbReference type="EMBL" id="BMAV01003380">
    <property type="protein sequence ID" value="GFY42895.1"/>
    <property type="molecule type" value="Genomic_DNA"/>
</dbReference>
<evidence type="ECO:0000313" key="2">
    <source>
        <dbReference type="Proteomes" id="UP000886998"/>
    </source>
</evidence>
<accession>A0A8X6WY73</accession>
<keyword evidence="2" id="KW-1185">Reference proteome</keyword>
<comment type="caution">
    <text evidence="1">The sequence shown here is derived from an EMBL/GenBank/DDBJ whole genome shotgun (WGS) entry which is preliminary data.</text>
</comment>
<proteinExistence type="predicted"/>
<gene>
    <name evidence="1" type="ORF">TNIN_75361</name>
</gene>
<reference evidence="1" key="1">
    <citation type="submission" date="2020-08" db="EMBL/GenBank/DDBJ databases">
        <title>Multicomponent nature underlies the extraordinary mechanical properties of spider dragline silk.</title>
        <authorList>
            <person name="Kono N."/>
            <person name="Nakamura H."/>
            <person name="Mori M."/>
            <person name="Yoshida Y."/>
            <person name="Ohtoshi R."/>
            <person name="Malay A.D."/>
            <person name="Moran D.A.P."/>
            <person name="Tomita M."/>
            <person name="Numata K."/>
            <person name="Arakawa K."/>
        </authorList>
    </citation>
    <scope>NUCLEOTIDE SEQUENCE</scope>
</reference>
<dbReference type="Proteomes" id="UP000886998">
    <property type="component" value="Unassembled WGS sequence"/>
</dbReference>
<name>A0A8X6WY73_9ARAC</name>
<evidence type="ECO:0000313" key="1">
    <source>
        <dbReference type="EMBL" id="GFY42895.1"/>
    </source>
</evidence>
<dbReference type="AlphaFoldDB" id="A0A8X6WY73"/>
<protein>
    <submittedName>
        <fullName evidence="1">Uncharacterized protein</fullName>
    </submittedName>
</protein>
<sequence>MISRTFRTLLHLEQTNSKSRHPREQYRTLANDFVHAPLGKISSLAAFRATKEQLSVGLIAVHKQPRQWTTDIKSNIREKSGGEIARHAQQTFSVLPKIKELFKSGENEENAIISPGSRSSESTCLEVANRACVGFFNENYAIRN</sequence>